<name>A0A0V7ZYZ1_9CYAN</name>
<evidence type="ECO:0000313" key="2">
    <source>
        <dbReference type="Proteomes" id="UP000053372"/>
    </source>
</evidence>
<proteinExistence type="predicted"/>
<comment type="caution">
    <text evidence="1">The sequence shown here is derived from an EMBL/GenBank/DDBJ whole genome shotgun (WGS) entry which is preliminary data.</text>
</comment>
<sequence length="66" mass="7248">MQIFLCQVLKSHLYDLLFLVIKFLKGEMTAIFTGTMMICRDVAEPAASALASATSLQQAKTNGTKH</sequence>
<accession>A0A0V7ZYZ1</accession>
<gene>
    <name evidence="1" type="ORF">BC008_05125</name>
</gene>
<dbReference type="Proteomes" id="UP000053372">
    <property type="component" value="Unassembled WGS sequence"/>
</dbReference>
<evidence type="ECO:0000313" key="1">
    <source>
        <dbReference type="EMBL" id="KST69682.1"/>
    </source>
</evidence>
<dbReference type="AlphaFoldDB" id="A0A0V7ZYZ1"/>
<keyword evidence="2" id="KW-1185">Reference proteome</keyword>
<reference evidence="1 2" key="1">
    <citation type="journal article" date="2015" name="Genome Announc.">
        <title>Draft Genome of the Euendolithic (true boring) Cyanobacterium Mastigocoleus testarum strain BC008.</title>
        <authorList>
            <person name="Guida B.S."/>
            <person name="Garcia-Pichel F."/>
        </authorList>
    </citation>
    <scope>NUCLEOTIDE SEQUENCE [LARGE SCALE GENOMIC DNA]</scope>
    <source>
        <strain evidence="1 2">BC008</strain>
    </source>
</reference>
<organism evidence="1 2">
    <name type="scientific">Mastigocoleus testarum BC008</name>
    <dbReference type="NCBI Taxonomy" id="371196"/>
    <lineage>
        <taxon>Bacteria</taxon>
        <taxon>Bacillati</taxon>
        <taxon>Cyanobacteriota</taxon>
        <taxon>Cyanophyceae</taxon>
        <taxon>Nostocales</taxon>
        <taxon>Hapalosiphonaceae</taxon>
        <taxon>Mastigocoleus</taxon>
    </lineage>
</organism>
<protein>
    <submittedName>
        <fullName evidence="1">Uncharacterized protein</fullName>
    </submittedName>
</protein>
<dbReference type="EMBL" id="LMTZ01000015">
    <property type="protein sequence ID" value="KST69682.1"/>
    <property type="molecule type" value="Genomic_DNA"/>
</dbReference>